<dbReference type="Proteomes" id="UP001054902">
    <property type="component" value="Unassembled WGS sequence"/>
</dbReference>
<accession>A0AAD3CKX3</accession>
<feature type="transmembrane region" description="Helical" evidence="1">
    <location>
        <begin position="14"/>
        <end position="38"/>
    </location>
</feature>
<dbReference type="EMBL" id="BLLK01000022">
    <property type="protein sequence ID" value="GFH46776.1"/>
    <property type="molecule type" value="Genomic_DNA"/>
</dbReference>
<evidence type="ECO:0000313" key="3">
    <source>
        <dbReference type="Proteomes" id="UP001054902"/>
    </source>
</evidence>
<gene>
    <name evidence="2" type="ORF">CTEN210_03250</name>
</gene>
<keyword evidence="1" id="KW-1133">Transmembrane helix</keyword>
<keyword evidence="1" id="KW-0812">Transmembrane</keyword>
<dbReference type="AlphaFoldDB" id="A0AAD3CKX3"/>
<proteinExistence type="predicted"/>
<evidence type="ECO:0000256" key="1">
    <source>
        <dbReference type="SAM" id="Phobius"/>
    </source>
</evidence>
<comment type="caution">
    <text evidence="2">The sequence shown here is derived from an EMBL/GenBank/DDBJ whole genome shotgun (WGS) entry which is preliminary data.</text>
</comment>
<reference evidence="2 3" key="1">
    <citation type="journal article" date="2021" name="Sci. Rep.">
        <title>The genome of the diatom Chaetoceros tenuissimus carries an ancient integrated fragment of an extant virus.</title>
        <authorList>
            <person name="Hongo Y."/>
            <person name="Kimura K."/>
            <person name="Takaki Y."/>
            <person name="Yoshida Y."/>
            <person name="Baba S."/>
            <person name="Kobayashi G."/>
            <person name="Nagasaki K."/>
            <person name="Hano T."/>
            <person name="Tomaru Y."/>
        </authorList>
    </citation>
    <scope>NUCLEOTIDE SEQUENCE [LARGE SCALE GENOMIC DNA]</scope>
    <source>
        <strain evidence="2 3">NIES-3715</strain>
    </source>
</reference>
<keyword evidence="1" id="KW-0472">Membrane</keyword>
<name>A0AAD3CKX3_9STRA</name>
<organism evidence="2 3">
    <name type="scientific">Chaetoceros tenuissimus</name>
    <dbReference type="NCBI Taxonomy" id="426638"/>
    <lineage>
        <taxon>Eukaryota</taxon>
        <taxon>Sar</taxon>
        <taxon>Stramenopiles</taxon>
        <taxon>Ochrophyta</taxon>
        <taxon>Bacillariophyta</taxon>
        <taxon>Coscinodiscophyceae</taxon>
        <taxon>Chaetocerotophycidae</taxon>
        <taxon>Chaetocerotales</taxon>
        <taxon>Chaetocerotaceae</taxon>
        <taxon>Chaetoceros</taxon>
    </lineage>
</organism>
<protein>
    <submittedName>
        <fullName evidence="2">Uncharacterized protein</fullName>
    </submittedName>
</protein>
<sequence length="79" mass="9009">MSTQTTEDEIEGSWIPTIAIILIFTARWLLTSQGDLAVSLRRMMQMRKIETKKKLGLRDDSKYKMGVGDGASQKYKRQG</sequence>
<keyword evidence="3" id="KW-1185">Reference proteome</keyword>
<evidence type="ECO:0000313" key="2">
    <source>
        <dbReference type="EMBL" id="GFH46776.1"/>
    </source>
</evidence>